<dbReference type="GO" id="GO:0000463">
    <property type="term" value="P:maturation of LSU-rRNA from tricistronic rRNA transcript (SSU-rRNA, 5.8S rRNA, LSU-rRNA)"/>
    <property type="evidence" value="ECO:0007669"/>
    <property type="project" value="TreeGrafter"/>
</dbReference>
<dbReference type="GO" id="GO:0048254">
    <property type="term" value="P:snoRNA localization"/>
    <property type="evidence" value="ECO:0007669"/>
    <property type="project" value="TreeGrafter"/>
</dbReference>
<evidence type="ECO:0000259" key="8">
    <source>
        <dbReference type="PROSITE" id="PS51083"/>
    </source>
</evidence>
<name>A0A9D4P2F1_DERFA</name>
<comment type="function">
    <text evidence="5">Required for box C/D snoRNAs accumulation involved in snoRNA processing, snoRNA transport to the nucleolus and ribosome biogenesis.</text>
</comment>
<dbReference type="InterPro" id="IPR051639">
    <property type="entry name" value="BCD1"/>
</dbReference>
<dbReference type="EMBL" id="SDOV01000004">
    <property type="protein sequence ID" value="KAH7642688.1"/>
    <property type="molecule type" value="Genomic_DNA"/>
</dbReference>
<evidence type="ECO:0000256" key="3">
    <source>
        <dbReference type="ARBA" id="ARBA00022771"/>
    </source>
</evidence>
<dbReference type="InterPro" id="IPR007529">
    <property type="entry name" value="Znf_HIT"/>
</dbReference>
<organism evidence="9">
    <name type="scientific">Dermatophagoides farinae</name>
    <name type="common">American house dust mite</name>
    <dbReference type="NCBI Taxonomy" id="6954"/>
    <lineage>
        <taxon>Eukaryota</taxon>
        <taxon>Metazoa</taxon>
        <taxon>Ecdysozoa</taxon>
        <taxon>Arthropoda</taxon>
        <taxon>Chelicerata</taxon>
        <taxon>Arachnida</taxon>
        <taxon>Acari</taxon>
        <taxon>Acariformes</taxon>
        <taxon>Sarcoptiformes</taxon>
        <taxon>Astigmata</taxon>
        <taxon>Psoroptidia</taxon>
        <taxon>Analgoidea</taxon>
        <taxon>Pyroglyphidae</taxon>
        <taxon>Dermatophagoidinae</taxon>
        <taxon>Dermatophagoides</taxon>
    </lineage>
</organism>
<dbReference type="OrthoDB" id="272357at2759"/>
<dbReference type="GO" id="GO:0000492">
    <property type="term" value="P:box C/D snoRNP assembly"/>
    <property type="evidence" value="ECO:0007669"/>
    <property type="project" value="TreeGrafter"/>
</dbReference>
<evidence type="ECO:0000256" key="7">
    <source>
        <dbReference type="PROSITE-ProRule" id="PRU00453"/>
    </source>
</evidence>
<reference evidence="9" key="2">
    <citation type="journal article" date="2021" name="World Allergy Organ. J.">
        <title>Chromosome-level assembly of Dermatophagoides farinae genome and transcriptome reveals two novel allergens Der f 37 and Der f 39.</title>
        <authorList>
            <person name="Chen J."/>
            <person name="Cai Z."/>
            <person name="Fan D."/>
            <person name="Hu J."/>
            <person name="Hou Y."/>
            <person name="He Y."/>
            <person name="Zhang Z."/>
            <person name="Zhao Z."/>
            <person name="Gao P."/>
            <person name="Hu W."/>
            <person name="Sun J."/>
            <person name="Li J."/>
            <person name="Ji K."/>
        </authorList>
    </citation>
    <scope>NUCLEOTIDE SEQUENCE</scope>
    <source>
        <strain evidence="9">JKM2019</strain>
    </source>
</reference>
<evidence type="ECO:0000256" key="4">
    <source>
        <dbReference type="ARBA" id="ARBA00022833"/>
    </source>
</evidence>
<dbReference type="PANTHER" id="PTHR13483">
    <property type="entry name" value="BOX C_D SNORNA PROTEIN 1-RELATED"/>
    <property type="match status" value="1"/>
</dbReference>
<dbReference type="CDD" id="cd23023">
    <property type="entry name" value="zf-HIT_BCD1"/>
    <property type="match status" value="1"/>
</dbReference>
<dbReference type="PANTHER" id="PTHR13483:SF3">
    <property type="entry name" value="BOX C_D SNORNA PROTEIN 1"/>
    <property type="match status" value="1"/>
</dbReference>
<dbReference type="GO" id="GO:0008270">
    <property type="term" value="F:zinc ion binding"/>
    <property type="evidence" value="ECO:0007669"/>
    <property type="project" value="UniProtKB-UniRule"/>
</dbReference>
<accession>A0A9D4P2F1</accession>
<proteinExistence type="inferred from homology"/>
<evidence type="ECO:0000313" key="9">
    <source>
        <dbReference type="EMBL" id="KAH7642688.1"/>
    </source>
</evidence>
<dbReference type="Gene3D" id="3.30.60.190">
    <property type="match status" value="1"/>
</dbReference>
<keyword evidence="1" id="KW-0597">Phosphoprotein</keyword>
<dbReference type="GO" id="GO:0005634">
    <property type="term" value="C:nucleus"/>
    <property type="evidence" value="ECO:0007669"/>
    <property type="project" value="TreeGrafter"/>
</dbReference>
<evidence type="ECO:0000256" key="5">
    <source>
        <dbReference type="ARBA" id="ARBA00049598"/>
    </source>
</evidence>
<evidence type="ECO:0000256" key="6">
    <source>
        <dbReference type="ARBA" id="ARBA00049654"/>
    </source>
</evidence>
<keyword evidence="4" id="KW-0862">Zinc</keyword>
<dbReference type="InterPro" id="IPR057721">
    <property type="entry name" value="BCD1_alpha/beta"/>
</dbReference>
<dbReference type="Pfam" id="PF25790">
    <property type="entry name" value="BCD1"/>
    <property type="match status" value="1"/>
</dbReference>
<dbReference type="PROSITE" id="PS51083">
    <property type="entry name" value="ZF_HIT"/>
    <property type="match status" value="1"/>
</dbReference>
<dbReference type="SUPFAM" id="SSF144232">
    <property type="entry name" value="HIT/MYND zinc finger-like"/>
    <property type="match status" value="1"/>
</dbReference>
<gene>
    <name evidence="9" type="ORF">HUG17_5735</name>
</gene>
<dbReference type="AlphaFoldDB" id="A0A9D4P2F1"/>
<sequence length="334" mass="39411">MLGFKNLNFFFGEKKWKIQSKFFGLFGSVASDNNESDVIAEHDVAESSCNIDQPNHGLLVNRFVEEVTAKQERKNVKNCSICEINIHKYVCPRCGTKTCSMKCSTKHKQSTGCSGIRDQISFVPLKHYSEIHLNSDFRFLEKGIEYMQNSNRILDNNPKRQLSTWAIRFAQECQKRRIQYEKMPIAFKRARSNRSIYLYKEQTIYWDIDFTFPNCQSKNEASVCQLCFKCNRISENRLLADIVQEIIDQPNSIVNNNNDDNDDDDQCIDRIDEFDFTPYRNQEYQILLKHKSGRHYYRLQREWTLKRNLEDKSIVEYPILVIVLAEFVHNYNVI</sequence>
<reference evidence="9" key="1">
    <citation type="submission" date="2020-06" db="EMBL/GenBank/DDBJ databases">
        <authorList>
            <person name="Ji K."/>
            <person name="Li J."/>
        </authorList>
    </citation>
    <scope>NUCLEOTIDE SEQUENCE</scope>
    <source>
        <strain evidence="9">JKM2019</strain>
        <tissue evidence="9">Whole body</tissue>
    </source>
</reference>
<comment type="similarity">
    <text evidence="6">Belongs to the BCD1 family.</text>
</comment>
<evidence type="ECO:0000256" key="2">
    <source>
        <dbReference type="ARBA" id="ARBA00022723"/>
    </source>
</evidence>
<protein>
    <submittedName>
        <fullName evidence="9">Box c/d snorna protein 1-like protein</fullName>
    </submittedName>
</protein>
<evidence type="ECO:0000256" key="1">
    <source>
        <dbReference type="ARBA" id="ARBA00022553"/>
    </source>
</evidence>
<dbReference type="Proteomes" id="UP000828236">
    <property type="component" value="Unassembled WGS sequence"/>
</dbReference>
<keyword evidence="2" id="KW-0479">Metal-binding</keyword>
<dbReference type="Pfam" id="PF04438">
    <property type="entry name" value="zf-HIT"/>
    <property type="match status" value="1"/>
</dbReference>
<comment type="caution">
    <text evidence="9">The sequence shown here is derived from an EMBL/GenBank/DDBJ whole genome shotgun (WGS) entry which is preliminary data.</text>
</comment>
<keyword evidence="3 7" id="KW-0863">Zinc-finger</keyword>
<feature type="domain" description="HIT-type" evidence="8">
    <location>
        <begin position="79"/>
        <end position="113"/>
    </location>
</feature>
<dbReference type="GO" id="GO:0070761">
    <property type="term" value="C:pre-snoRNP complex"/>
    <property type="evidence" value="ECO:0007669"/>
    <property type="project" value="TreeGrafter"/>
</dbReference>